<dbReference type="EMBL" id="CAIIXF020000011">
    <property type="protein sequence ID" value="CAH1798739.1"/>
    <property type="molecule type" value="Genomic_DNA"/>
</dbReference>
<evidence type="ECO:0000256" key="11">
    <source>
        <dbReference type="RuleBase" id="RU363063"/>
    </source>
</evidence>
<evidence type="ECO:0000256" key="4">
    <source>
        <dbReference type="ARBA" id="ARBA00022679"/>
    </source>
</evidence>
<dbReference type="OrthoDB" id="2139606at2759"/>
<gene>
    <name evidence="12" type="ORF">OFUS_LOCUS22833</name>
</gene>
<feature type="transmembrane region" description="Helical" evidence="11">
    <location>
        <begin position="12"/>
        <end position="32"/>
    </location>
</feature>
<keyword evidence="7 11" id="KW-1133">Transmembrane helix</keyword>
<dbReference type="GO" id="GO:0000139">
    <property type="term" value="C:Golgi membrane"/>
    <property type="evidence" value="ECO:0007669"/>
    <property type="project" value="UniProtKB-SubCell"/>
</dbReference>
<reference evidence="12" key="1">
    <citation type="submission" date="2022-03" db="EMBL/GenBank/DDBJ databases">
        <authorList>
            <person name="Martin C."/>
        </authorList>
    </citation>
    <scope>NUCLEOTIDE SEQUENCE</scope>
</reference>
<keyword evidence="3 11" id="KW-0328">Glycosyltransferase</keyword>
<comment type="similarity">
    <text evidence="2 11">Belongs to the glycosyltransferase 31 family.</text>
</comment>
<evidence type="ECO:0000256" key="9">
    <source>
        <dbReference type="ARBA" id="ARBA00023136"/>
    </source>
</evidence>
<sequence length="430" mass="49282">MRVNRAVQKVLTSNYKCNYIIILMLMLCVYLYTKNKETILDCHSTTAKVLTDLRQEEKVKLRHHDDNITLSSKKNDIIENSNNITTIGTMSQIGIDNKTMPQIRSTKNSLHDSANSTTSSKPVIQLNISDTRKGTENDLIDPVNYTAEISNPHDFEFTINENQTCKNDVFLLVYVYTAPGNSARRMAIRSTWGNTTSYNKPDKNVKVIFLLGKTTETLQSKIRAESLLFKDIIQEDFVDSYRNLTYKGVMGLKWVGKYCPNATFALKVDDDVFVNIFSLVKYLEKSNSNKVIYGHMGPLGSKRPVFRDKKNKWYVSREEFPMDFFPQYASGMAYVISGSAVKTLYDASLHLKFVSMEDFYITGRVAKAVNVALHNMHGFLFSPSVEHFFKQKKEQTEIIQNNNWKFAFSGSNNMTSLNILWHKLISEQNM</sequence>
<keyword evidence="5 11" id="KW-0812">Transmembrane</keyword>
<keyword evidence="6 11" id="KW-0735">Signal-anchor</keyword>
<proteinExistence type="inferred from homology"/>
<keyword evidence="9 11" id="KW-0472">Membrane</keyword>
<evidence type="ECO:0000256" key="2">
    <source>
        <dbReference type="ARBA" id="ARBA00008661"/>
    </source>
</evidence>
<dbReference type="Pfam" id="PF01762">
    <property type="entry name" value="Galactosyl_T"/>
    <property type="match status" value="1"/>
</dbReference>
<keyword evidence="10" id="KW-0325">Glycoprotein</keyword>
<accession>A0A8J1TCZ6</accession>
<dbReference type="GO" id="GO:0016758">
    <property type="term" value="F:hexosyltransferase activity"/>
    <property type="evidence" value="ECO:0007669"/>
    <property type="project" value="InterPro"/>
</dbReference>
<comment type="subcellular location">
    <subcellularLocation>
        <location evidence="1 11">Golgi apparatus membrane</location>
        <topology evidence="1 11">Single-pass type II membrane protein</topology>
    </subcellularLocation>
</comment>
<keyword evidence="13" id="KW-1185">Reference proteome</keyword>
<evidence type="ECO:0000256" key="7">
    <source>
        <dbReference type="ARBA" id="ARBA00022989"/>
    </source>
</evidence>
<organism evidence="12 13">
    <name type="scientific">Owenia fusiformis</name>
    <name type="common">Polychaete worm</name>
    <dbReference type="NCBI Taxonomy" id="6347"/>
    <lineage>
        <taxon>Eukaryota</taxon>
        <taxon>Metazoa</taxon>
        <taxon>Spiralia</taxon>
        <taxon>Lophotrochozoa</taxon>
        <taxon>Annelida</taxon>
        <taxon>Polychaeta</taxon>
        <taxon>Sedentaria</taxon>
        <taxon>Canalipalpata</taxon>
        <taxon>Sabellida</taxon>
        <taxon>Oweniida</taxon>
        <taxon>Oweniidae</taxon>
        <taxon>Owenia</taxon>
    </lineage>
</organism>
<dbReference type="GO" id="GO:0006493">
    <property type="term" value="P:protein O-linked glycosylation"/>
    <property type="evidence" value="ECO:0007669"/>
    <property type="project" value="TreeGrafter"/>
</dbReference>
<evidence type="ECO:0000313" key="12">
    <source>
        <dbReference type="EMBL" id="CAH1798739.1"/>
    </source>
</evidence>
<dbReference type="AlphaFoldDB" id="A0A8J1TCZ6"/>
<dbReference type="Gene3D" id="3.90.550.50">
    <property type="match status" value="1"/>
</dbReference>
<evidence type="ECO:0000256" key="10">
    <source>
        <dbReference type="ARBA" id="ARBA00023180"/>
    </source>
</evidence>
<dbReference type="PANTHER" id="PTHR11214:SF314">
    <property type="entry name" value="HEXOSYLTRANSFERASE"/>
    <property type="match status" value="1"/>
</dbReference>
<evidence type="ECO:0000256" key="5">
    <source>
        <dbReference type="ARBA" id="ARBA00022692"/>
    </source>
</evidence>
<evidence type="ECO:0000256" key="6">
    <source>
        <dbReference type="ARBA" id="ARBA00022968"/>
    </source>
</evidence>
<evidence type="ECO:0000256" key="8">
    <source>
        <dbReference type="ARBA" id="ARBA00023034"/>
    </source>
</evidence>
<evidence type="ECO:0000256" key="1">
    <source>
        <dbReference type="ARBA" id="ARBA00004323"/>
    </source>
</evidence>
<protein>
    <recommendedName>
        <fullName evidence="11">Hexosyltransferase</fullName>
        <ecNumber evidence="11">2.4.1.-</ecNumber>
    </recommendedName>
</protein>
<dbReference type="InterPro" id="IPR002659">
    <property type="entry name" value="Glyco_trans_31"/>
</dbReference>
<dbReference type="Proteomes" id="UP000749559">
    <property type="component" value="Unassembled WGS sequence"/>
</dbReference>
<keyword evidence="4" id="KW-0808">Transferase</keyword>
<evidence type="ECO:0000313" key="13">
    <source>
        <dbReference type="Proteomes" id="UP000749559"/>
    </source>
</evidence>
<evidence type="ECO:0000256" key="3">
    <source>
        <dbReference type="ARBA" id="ARBA00022676"/>
    </source>
</evidence>
<name>A0A8J1TCZ6_OWEFU</name>
<keyword evidence="8 11" id="KW-0333">Golgi apparatus</keyword>
<dbReference type="PANTHER" id="PTHR11214">
    <property type="entry name" value="BETA-1,3-N-ACETYLGLUCOSAMINYLTRANSFERASE"/>
    <property type="match status" value="1"/>
</dbReference>
<dbReference type="FunFam" id="3.90.550.50:FF:000001">
    <property type="entry name" value="Hexosyltransferase"/>
    <property type="match status" value="1"/>
</dbReference>
<dbReference type="EC" id="2.4.1.-" evidence="11"/>
<comment type="caution">
    <text evidence="12">The sequence shown here is derived from an EMBL/GenBank/DDBJ whole genome shotgun (WGS) entry which is preliminary data.</text>
</comment>